<evidence type="ECO:0000256" key="1">
    <source>
        <dbReference type="SAM" id="MobiDB-lite"/>
    </source>
</evidence>
<proteinExistence type="predicted"/>
<dbReference type="InterPro" id="IPR052354">
    <property type="entry name" value="Cell_Wall_Dynamics_Protein"/>
</dbReference>
<feature type="region of interest" description="Disordered" evidence="1">
    <location>
        <begin position="116"/>
        <end position="140"/>
    </location>
</feature>
<feature type="region of interest" description="Disordered" evidence="1">
    <location>
        <begin position="77"/>
        <end position="101"/>
    </location>
</feature>
<feature type="compositionally biased region" description="Pro residues" evidence="1">
    <location>
        <begin position="128"/>
        <end position="140"/>
    </location>
</feature>
<evidence type="ECO:0000256" key="2">
    <source>
        <dbReference type="SAM" id="SignalP"/>
    </source>
</evidence>
<feature type="domain" description="Glycoside hydrolase family 19 catalytic" evidence="3">
    <location>
        <begin position="184"/>
        <end position="277"/>
    </location>
</feature>
<dbReference type="Pfam" id="PF00182">
    <property type="entry name" value="Glyco_hydro_19"/>
    <property type="match status" value="1"/>
</dbReference>
<dbReference type="PANTHER" id="PTHR34408">
    <property type="entry name" value="FAMILY PROTEIN, PUTATIVE-RELATED"/>
    <property type="match status" value="1"/>
</dbReference>
<feature type="chain" id="PRO_5046572270" description="Glycoside hydrolase family 19 catalytic domain-containing protein" evidence="2">
    <location>
        <begin position="33"/>
        <end position="315"/>
    </location>
</feature>
<feature type="compositionally biased region" description="Low complexity" evidence="1">
    <location>
        <begin position="88"/>
        <end position="100"/>
    </location>
</feature>
<evidence type="ECO:0000313" key="4">
    <source>
        <dbReference type="EMBL" id="GAA4482860.1"/>
    </source>
</evidence>
<dbReference type="SUPFAM" id="SSF53955">
    <property type="entry name" value="Lysozyme-like"/>
    <property type="match status" value="1"/>
</dbReference>
<accession>A0ABP8P7X3</accession>
<gene>
    <name evidence="4" type="ORF">GCM10023094_33650</name>
</gene>
<dbReference type="EMBL" id="BAABFB010000050">
    <property type="protein sequence ID" value="GAA4482860.1"/>
    <property type="molecule type" value="Genomic_DNA"/>
</dbReference>
<evidence type="ECO:0000259" key="3">
    <source>
        <dbReference type="Pfam" id="PF00182"/>
    </source>
</evidence>
<dbReference type="InterPro" id="IPR000726">
    <property type="entry name" value="Glyco_hydro_19_cat"/>
</dbReference>
<dbReference type="RefSeq" id="WP_345347307.1">
    <property type="nucleotide sequence ID" value="NZ_BAABFB010000050.1"/>
</dbReference>
<keyword evidence="2" id="KW-0732">Signal</keyword>
<reference evidence="5" key="1">
    <citation type="journal article" date="2019" name="Int. J. Syst. Evol. Microbiol.">
        <title>The Global Catalogue of Microorganisms (GCM) 10K type strain sequencing project: providing services to taxonomists for standard genome sequencing and annotation.</title>
        <authorList>
            <consortium name="The Broad Institute Genomics Platform"/>
            <consortium name="The Broad Institute Genome Sequencing Center for Infectious Disease"/>
            <person name="Wu L."/>
            <person name="Ma J."/>
        </authorList>
    </citation>
    <scope>NUCLEOTIDE SEQUENCE [LARGE SCALE GENOMIC DNA]</scope>
    <source>
        <strain evidence="5">JCM 32206</strain>
    </source>
</reference>
<organism evidence="4 5">
    <name type="scientific">Rhodococcus olei</name>
    <dbReference type="NCBI Taxonomy" id="2161675"/>
    <lineage>
        <taxon>Bacteria</taxon>
        <taxon>Bacillati</taxon>
        <taxon>Actinomycetota</taxon>
        <taxon>Actinomycetes</taxon>
        <taxon>Mycobacteriales</taxon>
        <taxon>Nocardiaceae</taxon>
        <taxon>Rhodococcus</taxon>
    </lineage>
</organism>
<dbReference type="Gene3D" id="1.10.530.10">
    <property type="match status" value="1"/>
</dbReference>
<sequence length="315" mass="32439">MFASNARSFVRTRHIGAALAAAAVVATAVAVAGPGDAPVANADAVASVSVGYRESGDLFAKLQLPVLTAAGAASGAGEQAASTPGVQSAPEGAAEPASGEWLASTSAGWVQSKYTPAAKPAPVEQAPAPAPPPPPPPPPLAVTPDEFARIVPGISGDKIAQYIVPLNEAMAHGGIDSPVRQAAFIAQLSVESDGFRTFEEYASGGAYEGRADLGNIQPGDGERYKGRGAIQITGRHNYEKVSQYTGIDFVAHPELLSAPENAFTTAAWYWTSRNLNQVADTAGIVRVSELVNGGHNALSQRVADFQRGLNVLIHP</sequence>
<keyword evidence="5" id="KW-1185">Reference proteome</keyword>
<feature type="compositionally biased region" description="Low complexity" evidence="1">
    <location>
        <begin position="116"/>
        <end position="127"/>
    </location>
</feature>
<name>A0ABP8P7X3_9NOCA</name>
<protein>
    <recommendedName>
        <fullName evidence="3">Glycoside hydrolase family 19 catalytic domain-containing protein</fullName>
    </recommendedName>
</protein>
<comment type="caution">
    <text evidence="4">The sequence shown here is derived from an EMBL/GenBank/DDBJ whole genome shotgun (WGS) entry which is preliminary data.</text>
</comment>
<feature type="signal peptide" evidence="2">
    <location>
        <begin position="1"/>
        <end position="32"/>
    </location>
</feature>
<dbReference type="Proteomes" id="UP001501183">
    <property type="component" value="Unassembled WGS sequence"/>
</dbReference>
<evidence type="ECO:0000313" key="5">
    <source>
        <dbReference type="Proteomes" id="UP001501183"/>
    </source>
</evidence>
<dbReference type="InterPro" id="IPR023346">
    <property type="entry name" value="Lysozyme-like_dom_sf"/>
</dbReference>